<dbReference type="Ensembl" id="ENSNMLT00000044583.1">
    <property type="protein sequence ID" value="ENSNMLP00000040072.1"/>
    <property type="gene ID" value="ENSNMLG00000024654.1"/>
</dbReference>
<accession>A0A8C6WY35</accession>
<organism evidence="2 3">
    <name type="scientific">Neogobius melanostomus</name>
    <name type="common">round goby</name>
    <dbReference type="NCBI Taxonomy" id="47308"/>
    <lineage>
        <taxon>Eukaryota</taxon>
        <taxon>Metazoa</taxon>
        <taxon>Chordata</taxon>
        <taxon>Craniata</taxon>
        <taxon>Vertebrata</taxon>
        <taxon>Euteleostomi</taxon>
        <taxon>Actinopterygii</taxon>
        <taxon>Neopterygii</taxon>
        <taxon>Teleostei</taxon>
        <taxon>Neoteleostei</taxon>
        <taxon>Acanthomorphata</taxon>
        <taxon>Gobiaria</taxon>
        <taxon>Gobiiformes</taxon>
        <taxon>Gobioidei</taxon>
        <taxon>Gobiidae</taxon>
        <taxon>Benthophilinae</taxon>
        <taxon>Neogobiini</taxon>
        <taxon>Neogobius</taxon>
    </lineage>
</organism>
<evidence type="ECO:0000256" key="1">
    <source>
        <dbReference type="SAM" id="Phobius"/>
    </source>
</evidence>
<keyword evidence="1" id="KW-1133">Transmembrane helix</keyword>
<proteinExistence type="predicted"/>
<reference evidence="2" key="1">
    <citation type="submission" date="2025-08" db="UniProtKB">
        <authorList>
            <consortium name="Ensembl"/>
        </authorList>
    </citation>
    <scope>IDENTIFICATION</scope>
</reference>
<reference evidence="2" key="2">
    <citation type="submission" date="2025-09" db="UniProtKB">
        <authorList>
            <consortium name="Ensembl"/>
        </authorList>
    </citation>
    <scope>IDENTIFICATION</scope>
</reference>
<evidence type="ECO:0000313" key="2">
    <source>
        <dbReference type="Ensembl" id="ENSNMLP00000040072.1"/>
    </source>
</evidence>
<feature type="transmembrane region" description="Helical" evidence="1">
    <location>
        <begin position="20"/>
        <end position="39"/>
    </location>
</feature>
<keyword evidence="3" id="KW-1185">Reference proteome</keyword>
<keyword evidence="1" id="KW-0812">Transmembrane</keyword>
<name>A0A8C6WY35_9GOBI</name>
<dbReference type="AlphaFoldDB" id="A0A8C6WY35"/>
<evidence type="ECO:0000313" key="3">
    <source>
        <dbReference type="Proteomes" id="UP000694523"/>
    </source>
</evidence>
<sequence>MEMEGLGMQDSRLYVWMRRVAVIAAHVTGLSLTITISVLSRPGTSLFSWHPVCIQPTSDVT</sequence>
<protein>
    <submittedName>
        <fullName evidence="2">Cytochrome b561 family, member D1</fullName>
    </submittedName>
</protein>
<dbReference type="Proteomes" id="UP000694523">
    <property type="component" value="Unplaced"/>
</dbReference>
<keyword evidence="1" id="KW-0472">Membrane</keyword>